<feature type="chain" id="PRO_5045156136" description="Peptidase inhibitor family I36" evidence="1">
    <location>
        <begin position="34"/>
        <end position="188"/>
    </location>
</feature>
<dbReference type="EMBL" id="BAAAVI010000028">
    <property type="protein sequence ID" value="GAA2878578.1"/>
    <property type="molecule type" value="Genomic_DNA"/>
</dbReference>
<gene>
    <name evidence="2" type="ORF">GCM10010517_40650</name>
</gene>
<protein>
    <recommendedName>
        <fullName evidence="4">Peptidase inhibitor family I36</fullName>
    </recommendedName>
</protein>
<evidence type="ECO:0000313" key="3">
    <source>
        <dbReference type="Proteomes" id="UP001500831"/>
    </source>
</evidence>
<keyword evidence="3" id="KW-1185">Reference proteome</keyword>
<evidence type="ECO:0000256" key="1">
    <source>
        <dbReference type="SAM" id="SignalP"/>
    </source>
</evidence>
<keyword evidence="1" id="KW-0732">Signal</keyword>
<dbReference type="Proteomes" id="UP001500831">
    <property type="component" value="Unassembled WGS sequence"/>
</dbReference>
<organism evidence="2 3">
    <name type="scientific">Streptosporangium fragile</name>
    <dbReference type="NCBI Taxonomy" id="46186"/>
    <lineage>
        <taxon>Bacteria</taxon>
        <taxon>Bacillati</taxon>
        <taxon>Actinomycetota</taxon>
        <taxon>Actinomycetes</taxon>
        <taxon>Streptosporangiales</taxon>
        <taxon>Streptosporangiaceae</taxon>
        <taxon>Streptosporangium</taxon>
    </lineage>
</organism>
<reference evidence="2 3" key="1">
    <citation type="journal article" date="2019" name="Int. J. Syst. Evol. Microbiol.">
        <title>The Global Catalogue of Microorganisms (GCM) 10K type strain sequencing project: providing services to taxonomists for standard genome sequencing and annotation.</title>
        <authorList>
            <consortium name="The Broad Institute Genomics Platform"/>
            <consortium name="The Broad Institute Genome Sequencing Center for Infectious Disease"/>
            <person name="Wu L."/>
            <person name="Ma J."/>
        </authorList>
    </citation>
    <scope>NUCLEOTIDE SEQUENCE [LARGE SCALE GENOMIC DNA]</scope>
    <source>
        <strain evidence="2 3">JCM 6242</strain>
    </source>
</reference>
<accession>A0ABN3W0I6</accession>
<dbReference type="RefSeq" id="WP_344973721.1">
    <property type="nucleotide sequence ID" value="NZ_BAAAVI010000028.1"/>
</dbReference>
<sequence length="188" mass="20368">MNLRNSRVIRHLAIAFAMAASVFGLQAPATANADVKPDIPPLVAPADVTSVPAPHSAPDAAGVAAAECCGLVIRYDSIQNLVVAKDIRNYNAGYGSNCDIWNWNGGNTVSWVTADSNCRTASMNGHTYSYAIGGYSDTDAFTLQYEDYWLNMHGTWHRIGANVYTKISSIETAKCYRESDGVNCYVVY</sequence>
<proteinExistence type="predicted"/>
<evidence type="ECO:0008006" key="4">
    <source>
        <dbReference type="Google" id="ProtNLM"/>
    </source>
</evidence>
<comment type="caution">
    <text evidence="2">The sequence shown here is derived from an EMBL/GenBank/DDBJ whole genome shotgun (WGS) entry which is preliminary data.</text>
</comment>
<evidence type="ECO:0000313" key="2">
    <source>
        <dbReference type="EMBL" id="GAA2878578.1"/>
    </source>
</evidence>
<feature type="signal peptide" evidence="1">
    <location>
        <begin position="1"/>
        <end position="33"/>
    </location>
</feature>
<name>A0ABN3W0I6_9ACTN</name>